<feature type="domain" description="GRAM" evidence="2">
    <location>
        <begin position="74"/>
        <end position="141"/>
    </location>
</feature>
<reference evidence="3" key="2">
    <citation type="submission" date="2025-09" db="UniProtKB">
        <authorList>
            <consortium name="Ensembl"/>
        </authorList>
    </citation>
    <scope>IDENTIFICATION</scope>
</reference>
<accession>A0A8D2J6C9</accession>
<dbReference type="CDD" id="cd13220">
    <property type="entry name" value="PH-GRAM_GRAMDC"/>
    <property type="match status" value="1"/>
</dbReference>
<dbReference type="AlphaFoldDB" id="A0A8D2J6C9"/>
<dbReference type="OMA" id="WQREIAY"/>
<sequence length="235" mass="26968">MSEGTGKQRKKRTKMAGPRKSQSLEEPVEGAHSRLLFRSKTYDPTFARETEKEAGSSQHRNSVPTVLSPMKHSANFHQVFKDIPEEEELLDTFSCAWQQEVPYHGCLYISHNHVCFHCSMLWREVKVTIPVPTISVLKKANTALLVPNAICIRTAEGDKFLFGSLRSRETTYQLLRSVCKHLQDGSRNSSPTPPCTSSDHLLKISLVRERVRERWVQTTWKTMMVSSLLFIYYHC</sequence>
<dbReference type="PANTHER" id="PTHR46645:SF1">
    <property type="entry name" value="GRAM DOMAIN-CONTAINING PROTEIN"/>
    <property type="match status" value="1"/>
</dbReference>
<dbReference type="Proteomes" id="UP000694545">
    <property type="component" value="Unplaced"/>
</dbReference>
<organism evidence="3 4">
    <name type="scientific">Varanus komodoensis</name>
    <name type="common">Komodo dragon</name>
    <dbReference type="NCBI Taxonomy" id="61221"/>
    <lineage>
        <taxon>Eukaryota</taxon>
        <taxon>Metazoa</taxon>
        <taxon>Chordata</taxon>
        <taxon>Craniata</taxon>
        <taxon>Vertebrata</taxon>
        <taxon>Euteleostomi</taxon>
        <taxon>Lepidosauria</taxon>
        <taxon>Squamata</taxon>
        <taxon>Bifurcata</taxon>
        <taxon>Unidentata</taxon>
        <taxon>Episquamata</taxon>
        <taxon>Toxicofera</taxon>
        <taxon>Anguimorpha</taxon>
        <taxon>Paleoanguimorpha</taxon>
        <taxon>Varanoidea</taxon>
        <taxon>Varanidae</taxon>
        <taxon>Varanus</taxon>
    </lineage>
</organism>
<dbReference type="InterPro" id="IPR052633">
    <property type="entry name" value="GRAM_domain_protein_2B"/>
</dbReference>
<keyword evidence="4" id="KW-1185">Reference proteome</keyword>
<dbReference type="Gene3D" id="2.30.29.30">
    <property type="entry name" value="Pleckstrin-homology domain (PH domain)/Phosphotyrosine-binding domain (PTB)"/>
    <property type="match status" value="1"/>
</dbReference>
<dbReference type="PANTHER" id="PTHR46645">
    <property type="entry name" value="GRAM DOMAIN-CONTAINING PROTEIN 2B-RELATED"/>
    <property type="match status" value="1"/>
</dbReference>
<feature type="region of interest" description="Disordered" evidence="1">
    <location>
        <begin position="1"/>
        <end position="42"/>
    </location>
</feature>
<reference evidence="3" key="1">
    <citation type="submission" date="2025-08" db="UniProtKB">
        <authorList>
            <consortium name="Ensembl"/>
        </authorList>
    </citation>
    <scope>IDENTIFICATION</scope>
</reference>
<dbReference type="InterPro" id="IPR004182">
    <property type="entry name" value="GRAM"/>
</dbReference>
<evidence type="ECO:0000313" key="4">
    <source>
        <dbReference type="Proteomes" id="UP000694545"/>
    </source>
</evidence>
<proteinExistence type="predicted"/>
<dbReference type="SMART" id="SM00568">
    <property type="entry name" value="GRAM"/>
    <property type="match status" value="1"/>
</dbReference>
<protein>
    <recommendedName>
        <fullName evidence="2">GRAM domain-containing protein</fullName>
    </recommendedName>
</protein>
<evidence type="ECO:0000256" key="1">
    <source>
        <dbReference type="SAM" id="MobiDB-lite"/>
    </source>
</evidence>
<dbReference type="Pfam" id="PF02893">
    <property type="entry name" value="GRAM"/>
    <property type="match status" value="1"/>
</dbReference>
<evidence type="ECO:0000313" key="3">
    <source>
        <dbReference type="Ensembl" id="ENSVKKP00000010002.1"/>
    </source>
</evidence>
<dbReference type="Ensembl" id="ENSVKKT00000010251.1">
    <property type="protein sequence ID" value="ENSVKKP00000010002.1"/>
    <property type="gene ID" value="ENSVKKG00000007055.1"/>
</dbReference>
<evidence type="ECO:0000259" key="2">
    <source>
        <dbReference type="SMART" id="SM00568"/>
    </source>
</evidence>
<dbReference type="InterPro" id="IPR011993">
    <property type="entry name" value="PH-like_dom_sf"/>
</dbReference>
<name>A0A8D2J6C9_VARKO</name>